<evidence type="ECO:0000256" key="2">
    <source>
        <dbReference type="ARBA" id="ARBA00004300"/>
    </source>
</evidence>
<comment type="subcellular location">
    <subcellularLocation>
        <location evidence="1">Cytoplasm</location>
        <location evidence="1">Cytoskeleton</location>
        <location evidence="1">Cilium basal body</location>
    </subcellularLocation>
    <subcellularLocation>
        <location evidence="2">Cytoplasm</location>
        <location evidence="2">Cytoskeleton</location>
        <location evidence="2">Microtubule organizing center</location>
        <location evidence="2">Centrosome</location>
    </subcellularLocation>
    <subcellularLocation>
        <location evidence="3">Endoplasmic reticulum membrane</location>
        <topology evidence="3">Multi-pass membrane protein</topology>
    </subcellularLocation>
</comment>
<evidence type="ECO:0000256" key="12">
    <source>
        <dbReference type="ARBA" id="ARBA00023069"/>
    </source>
</evidence>
<dbReference type="SUPFAM" id="SSF53474">
    <property type="entry name" value="alpha/beta-Hydrolases"/>
    <property type="match status" value="1"/>
</dbReference>
<keyword evidence="6" id="KW-0812">Transmembrane</keyword>
<dbReference type="Proteomes" id="UP001295444">
    <property type="component" value="Chromosome 03"/>
</dbReference>
<dbReference type="FunFam" id="3.40.50.1820:FF:000041">
    <property type="entry name" value="Mesoderm-specific transcript homolog protein"/>
    <property type="match status" value="1"/>
</dbReference>
<dbReference type="PANTHER" id="PTHR44390">
    <property type="entry name" value="CENTROSOMAL PROTEIN OF 41 KDA"/>
    <property type="match status" value="1"/>
</dbReference>
<dbReference type="GO" id="GO:0036064">
    <property type="term" value="C:ciliary basal body"/>
    <property type="evidence" value="ECO:0007669"/>
    <property type="project" value="TreeGrafter"/>
</dbReference>
<evidence type="ECO:0000256" key="8">
    <source>
        <dbReference type="ARBA" id="ARBA00022801"/>
    </source>
</evidence>
<sequence length="696" mass="79575">MSARRNIGDPEILKKRIPQNPKYVHVKTRLDTGSSMTKYLERIEEIKRNTYYRYKKDELFKRIKVTTFAQLVLQVASVSEDSDVAEMTREELQRMEDNDSVISEADTELATNRTNGKGSPNSVALSPIQILDNEGGGESLHSARSTLQSLISGVGELDLGNTQTKTLKKEPSPSPQSLDKPYTDCPFLLLDVRDKDCYDQCHIVGEDAHSYPIAMLSRTMNPFTHDILEFKNAHGKIIILYDEDERMASQAATTMCERGFENVFMLSGGLKVIAQKFPEGLTTGTFPVTCLPQSTQPKSGRKRVIPKEVFIPAENKWRFSTEELEMIEQHLEKTFTSIDSAMRARLVHGRENRWQRVHGFEFAVWVLESRMKEWWIQVGLLTVPLVAVYLHIPPPNLSPALNTWRSSGAFFTFQEQRIFYKDSLGTVGNSDVLVLLHGFPTSSYDWYKVWEGLTQRFHRVIAVDFIGFGFSDKPRLHRYSIFEQASIVEALISHLGLSDQKLNLLSHDYGDTVAQELLYRYDHGRKGHIHIGSLCLSNGGIIPEVHYPRIVQKLLKDAGIFSPILTRLMNFYMFSRGISEVFGPHTQPSETEFWDMWTALRNNEGNLVVDSILQYINQRRKHRDRWVGALANSSVPLHLIYGPLDPVNPHPQFLEHYTKLIPKSTFFVLDDHISHYPQLEDPTGFLNAYLSFINSF</sequence>
<dbReference type="Pfam" id="PF00561">
    <property type="entry name" value="Abhydrolase_1"/>
    <property type="match status" value="1"/>
</dbReference>
<evidence type="ECO:0000256" key="4">
    <source>
        <dbReference type="ARBA" id="ARBA00022448"/>
    </source>
</evidence>
<dbReference type="PROSITE" id="PS50206">
    <property type="entry name" value="RHODANESE_3"/>
    <property type="match status" value="1"/>
</dbReference>
<dbReference type="GO" id="GO:0060271">
    <property type="term" value="P:cilium assembly"/>
    <property type="evidence" value="ECO:0007669"/>
    <property type="project" value="TreeGrafter"/>
</dbReference>
<evidence type="ECO:0000256" key="16">
    <source>
        <dbReference type="ARBA" id="ARBA00038465"/>
    </source>
</evidence>
<evidence type="ECO:0000256" key="11">
    <source>
        <dbReference type="ARBA" id="ARBA00022989"/>
    </source>
</evidence>
<keyword evidence="7" id="KW-0970">Cilium biogenesis/degradation</keyword>
<keyword evidence="5" id="KW-0963">Cytoplasm</keyword>
<accession>A0AAD1RP40</accession>
<dbReference type="GO" id="GO:0015031">
    <property type="term" value="P:protein transport"/>
    <property type="evidence" value="ECO:0007669"/>
    <property type="project" value="UniProtKB-KW"/>
</dbReference>
<organism evidence="18 19">
    <name type="scientific">Pelobates cultripes</name>
    <name type="common">Western spadefoot toad</name>
    <dbReference type="NCBI Taxonomy" id="61616"/>
    <lineage>
        <taxon>Eukaryota</taxon>
        <taxon>Metazoa</taxon>
        <taxon>Chordata</taxon>
        <taxon>Craniata</taxon>
        <taxon>Vertebrata</taxon>
        <taxon>Euteleostomi</taxon>
        <taxon>Amphibia</taxon>
        <taxon>Batrachia</taxon>
        <taxon>Anura</taxon>
        <taxon>Pelobatoidea</taxon>
        <taxon>Pelobatidae</taxon>
        <taxon>Pelobates</taxon>
    </lineage>
</organism>
<keyword evidence="14" id="KW-0206">Cytoskeleton</keyword>
<dbReference type="InterPro" id="IPR029058">
    <property type="entry name" value="AB_hydrolase_fold"/>
</dbReference>
<evidence type="ECO:0000256" key="6">
    <source>
        <dbReference type="ARBA" id="ARBA00022692"/>
    </source>
</evidence>
<proteinExistence type="inferred from homology"/>
<feature type="domain" description="Rhodanese" evidence="17">
    <location>
        <begin position="187"/>
        <end position="282"/>
    </location>
</feature>
<dbReference type="Gene3D" id="3.40.50.1820">
    <property type="entry name" value="alpha/beta hydrolase"/>
    <property type="match status" value="1"/>
</dbReference>
<keyword evidence="10" id="KW-0653">Protein transport</keyword>
<evidence type="ECO:0000256" key="14">
    <source>
        <dbReference type="ARBA" id="ARBA00023212"/>
    </source>
</evidence>
<dbReference type="GO" id="GO:0016787">
    <property type="term" value="F:hydrolase activity"/>
    <property type="evidence" value="ECO:0007669"/>
    <property type="project" value="UniProtKB-KW"/>
</dbReference>
<evidence type="ECO:0000259" key="17">
    <source>
        <dbReference type="PROSITE" id="PS50206"/>
    </source>
</evidence>
<evidence type="ECO:0000256" key="3">
    <source>
        <dbReference type="ARBA" id="ARBA00004477"/>
    </source>
</evidence>
<keyword evidence="12" id="KW-0969">Cilium</keyword>
<dbReference type="AlphaFoldDB" id="A0AAD1RP40"/>
<keyword evidence="8" id="KW-0378">Hydrolase</keyword>
<keyword evidence="11" id="KW-1133">Transmembrane helix</keyword>
<dbReference type="SMART" id="SM00450">
    <property type="entry name" value="RHOD"/>
    <property type="match status" value="1"/>
</dbReference>
<dbReference type="InterPro" id="IPR051889">
    <property type="entry name" value="CEP41"/>
</dbReference>
<evidence type="ECO:0000256" key="10">
    <source>
        <dbReference type="ARBA" id="ARBA00022927"/>
    </source>
</evidence>
<dbReference type="InterPro" id="IPR001763">
    <property type="entry name" value="Rhodanese-like_dom"/>
</dbReference>
<dbReference type="EMBL" id="OW240914">
    <property type="protein sequence ID" value="CAH2275471.1"/>
    <property type="molecule type" value="Genomic_DNA"/>
</dbReference>
<protein>
    <submittedName>
        <fullName evidence="18">Mesoderm-specific transcript homolog isoform X1</fullName>
    </submittedName>
</protein>
<gene>
    <name evidence="18" type="ORF">PECUL_23A007088</name>
</gene>
<evidence type="ECO:0000256" key="7">
    <source>
        <dbReference type="ARBA" id="ARBA00022794"/>
    </source>
</evidence>
<evidence type="ECO:0000256" key="15">
    <source>
        <dbReference type="ARBA" id="ARBA00023273"/>
    </source>
</evidence>
<dbReference type="PANTHER" id="PTHR44390:SF1">
    <property type="entry name" value="CENTROSOMAL PROTEIN OF 41 KDA"/>
    <property type="match status" value="1"/>
</dbReference>
<evidence type="ECO:0000256" key="13">
    <source>
        <dbReference type="ARBA" id="ARBA00023136"/>
    </source>
</evidence>
<keyword evidence="19" id="KW-1185">Reference proteome</keyword>
<dbReference type="PRINTS" id="PR00412">
    <property type="entry name" value="EPOXHYDRLASE"/>
</dbReference>
<keyword evidence="9" id="KW-0256">Endoplasmic reticulum</keyword>
<comment type="similarity">
    <text evidence="16">Belongs to the CEP41 family.</text>
</comment>
<dbReference type="Pfam" id="PF00581">
    <property type="entry name" value="Rhodanese"/>
    <property type="match status" value="1"/>
</dbReference>
<evidence type="ECO:0000256" key="9">
    <source>
        <dbReference type="ARBA" id="ARBA00022824"/>
    </source>
</evidence>
<keyword evidence="4" id="KW-0813">Transport</keyword>
<dbReference type="InterPro" id="IPR000073">
    <property type="entry name" value="AB_hydrolase_1"/>
</dbReference>
<evidence type="ECO:0000313" key="19">
    <source>
        <dbReference type="Proteomes" id="UP001295444"/>
    </source>
</evidence>
<evidence type="ECO:0000256" key="5">
    <source>
        <dbReference type="ARBA" id="ARBA00022490"/>
    </source>
</evidence>
<reference evidence="18" key="1">
    <citation type="submission" date="2022-03" db="EMBL/GenBank/DDBJ databases">
        <authorList>
            <person name="Alioto T."/>
            <person name="Alioto T."/>
            <person name="Gomez Garrido J."/>
        </authorList>
    </citation>
    <scope>NUCLEOTIDE SEQUENCE</scope>
</reference>
<dbReference type="InterPro" id="IPR000639">
    <property type="entry name" value="Epox_hydrolase-like"/>
</dbReference>
<keyword evidence="13" id="KW-0472">Membrane</keyword>
<dbReference type="CDD" id="cd00158">
    <property type="entry name" value="RHOD"/>
    <property type="match status" value="1"/>
</dbReference>
<keyword evidence="15" id="KW-0966">Cell projection</keyword>
<dbReference type="GO" id="GO:0005789">
    <property type="term" value="C:endoplasmic reticulum membrane"/>
    <property type="evidence" value="ECO:0007669"/>
    <property type="project" value="UniProtKB-SubCell"/>
</dbReference>
<dbReference type="GO" id="GO:0005813">
    <property type="term" value="C:centrosome"/>
    <property type="evidence" value="ECO:0007669"/>
    <property type="project" value="UniProtKB-SubCell"/>
</dbReference>
<evidence type="ECO:0000256" key="1">
    <source>
        <dbReference type="ARBA" id="ARBA00004120"/>
    </source>
</evidence>
<dbReference type="SUPFAM" id="SSF52821">
    <property type="entry name" value="Rhodanese/Cell cycle control phosphatase"/>
    <property type="match status" value="1"/>
</dbReference>
<dbReference type="Gene3D" id="3.40.250.10">
    <property type="entry name" value="Rhodanese-like domain"/>
    <property type="match status" value="1"/>
</dbReference>
<dbReference type="InterPro" id="IPR036873">
    <property type="entry name" value="Rhodanese-like_dom_sf"/>
</dbReference>
<name>A0AAD1RP40_PELCU</name>
<evidence type="ECO:0000313" key="18">
    <source>
        <dbReference type="EMBL" id="CAH2275471.1"/>
    </source>
</evidence>